<dbReference type="AlphaFoldDB" id="A0A0L0HKD9"/>
<proteinExistence type="predicted"/>
<protein>
    <submittedName>
        <fullName evidence="1">Uncharacterized protein</fullName>
    </submittedName>
</protein>
<evidence type="ECO:0000313" key="2">
    <source>
        <dbReference type="Proteomes" id="UP000053201"/>
    </source>
</evidence>
<reference evidence="1 2" key="1">
    <citation type="submission" date="2009-08" db="EMBL/GenBank/DDBJ databases">
        <title>The Genome Sequence of Spizellomyces punctatus strain DAOM BR117.</title>
        <authorList>
            <consortium name="The Broad Institute Genome Sequencing Platform"/>
            <person name="Russ C."/>
            <person name="Cuomo C."/>
            <person name="Shea T."/>
            <person name="Young S.K."/>
            <person name="Zeng Q."/>
            <person name="Koehrsen M."/>
            <person name="Haas B."/>
            <person name="Borodovsky M."/>
            <person name="Guigo R."/>
            <person name="Alvarado L."/>
            <person name="Berlin A."/>
            <person name="Bochicchio J."/>
            <person name="Borenstein D."/>
            <person name="Chapman S."/>
            <person name="Chen Z."/>
            <person name="Engels R."/>
            <person name="Freedman E."/>
            <person name="Gellesch M."/>
            <person name="Goldberg J."/>
            <person name="Griggs A."/>
            <person name="Gujja S."/>
            <person name="Heiman D."/>
            <person name="Hepburn T."/>
            <person name="Howarth C."/>
            <person name="Jen D."/>
            <person name="Larson L."/>
            <person name="Lewis B."/>
            <person name="Mehta T."/>
            <person name="Park D."/>
            <person name="Pearson M."/>
            <person name="Roberts A."/>
            <person name="Saif S."/>
            <person name="Shenoy N."/>
            <person name="Sisk P."/>
            <person name="Stolte C."/>
            <person name="Sykes S."/>
            <person name="Thomson T."/>
            <person name="Walk T."/>
            <person name="White J."/>
            <person name="Yandava C."/>
            <person name="Burger G."/>
            <person name="Gray M.W."/>
            <person name="Holland P.W.H."/>
            <person name="King N."/>
            <person name="Lang F.B.F."/>
            <person name="Roger A.J."/>
            <person name="Ruiz-Trillo I."/>
            <person name="Lander E."/>
            <person name="Nusbaum C."/>
        </authorList>
    </citation>
    <scope>NUCLEOTIDE SEQUENCE [LARGE SCALE GENOMIC DNA]</scope>
    <source>
        <strain evidence="1 2">DAOM BR117</strain>
    </source>
</reference>
<dbReference type="RefSeq" id="XP_016609970.1">
    <property type="nucleotide sequence ID" value="XM_016750728.1"/>
</dbReference>
<evidence type="ECO:0000313" key="1">
    <source>
        <dbReference type="EMBL" id="KND01931.1"/>
    </source>
</evidence>
<sequence length="373" mass="41974">MIYIGNVLIIEQNTFQTIATMTFSHRIPLEELLQDDPEFKLLNNPNRLHTFTRIVVADNDLKSASKWDSRYYAAAKVHMVERLDPKFVVPEEYYPSEQELEEHGVLFEATRGEILEKAVPNPGIYALFFLDLRELLAFGSGNTVASDVSDVSVDTRGTNDEDKAEKVAEKTLLGFLNLWNCQDICGPGRFDIDGTTMELDVRSQSFHGRLTIQGSLVNSLTDGYGAVTHCNRDGKKRVSTTVAFGVEAKRHLHKKNDVAITAQVAAEAIAIAQHNEKKKSHGTPEVFIFFIHHRRCYLVSAVFSSNYLKNLEGTGLAAEDYMVLKKTKEFDLAKGEDRKKFAKCVTSLFRYLKSGHARMGVLDFETRDRSIVG</sequence>
<accession>A0A0L0HKD9</accession>
<dbReference type="GeneID" id="27686024"/>
<dbReference type="InParanoid" id="A0A0L0HKD9"/>
<gene>
    <name evidence="1" type="ORF">SPPG_02438</name>
</gene>
<dbReference type="OMA" id="MEYNSIN"/>
<organism evidence="1 2">
    <name type="scientific">Spizellomyces punctatus (strain DAOM BR117)</name>
    <dbReference type="NCBI Taxonomy" id="645134"/>
    <lineage>
        <taxon>Eukaryota</taxon>
        <taxon>Fungi</taxon>
        <taxon>Fungi incertae sedis</taxon>
        <taxon>Chytridiomycota</taxon>
        <taxon>Chytridiomycota incertae sedis</taxon>
        <taxon>Chytridiomycetes</taxon>
        <taxon>Spizellomycetales</taxon>
        <taxon>Spizellomycetaceae</taxon>
        <taxon>Spizellomyces</taxon>
    </lineage>
</organism>
<dbReference type="OrthoDB" id="2151835at2759"/>
<dbReference type="Proteomes" id="UP000053201">
    <property type="component" value="Unassembled WGS sequence"/>
</dbReference>
<name>A0A0L0HKD9_SPIPD</name>
<dbReference type="EMBL" id="KQ257453">
    <property type="protein sequence ID" value="KND01931.1"/>
    <property type="molecule type" value="Genomic_DNA"/>
</dbReference>
<keyword evidence="2" id="KW-1185">Reference proteome</keyword>
<dbReference type="VEuPathDB" id="FungiDB:SPPG_02438"/>